<dbReference type="PANTHER" id="PTHR38463">
    <property type="entry name" value="STRESS RESPONSE PROTEIN YSNF"/>
    <property type="match status" value="1"/>
</dbReference>
<dbReference type="RefSeq" id="WP_090290539.1">
    <property type="nucleotide sequence ID" value="NZ_FNCK01000020.1"/>
</dbReference>
<evidence type="ECO:0000259" key="1">
    <source>
        <dbReference type="Pfam" id="PF09557"/>
    </source>
</evidence>
<dbReference type="EMBL" id="FNCK01000020">
    <property type="protein sequence ID" value="SDG58100.1"/>
    <property type="molecule type" value="Genomic_DNA"/>
</dbReference>
<dbReference type="InterPro" id="IPR052967">
    <property type="entry name" value="Stress_Response_Assoc"/>
</dbReference>
<dbReference type="NCBIfam" id="TIGR02271">
    <property type="entry name" value="YsnF/AvaK domain"/>
    <property type="match status" value="1"/>
</dbReference>
<reference evidence="2 3" key="1">
    <citation type="submission" date="2016-10" db="EMBL/GenBank/DDBJ databases">
        <authorList>
            <person name="de Groot N.N."/>
        </authorList>
    </citation>
    <scope>NUCLEOTIDE SEQUENCE [LARGE SCALE GENOMIC DNA]</scope>
    <source>
        <strain evidence="2 3">ATCC BAA-466</strain>
    </source>
</reference>
<evidence type="ECO:0000313" key="3">
    <source>
        <dbReference type="Proteomes" id="UP000199708"/>
    </source>
</evidence>
<name>A0A1G7VGP0_9LACT</name>
<dbReference type="InterPro" id="IPR019060">
    <property type="entry name" value="DUF2382"/>
</dbReference>
<dbReference type="PANTHER" id="PTHR38463:SF1">
    <property type="entry name" value="STRESS RESPONSE PROTEIN YSNF"/>
    <property type="match status" value="1"/>
</dbReference>
<gene>
    <name evidence="2" type="ORF">SAMN05421791_1206</name>
</gene>
<accession>A0A1G7VGP0</accession>
<dbReference type="STRING" id="120956.SAMN05421791_1206"/>
<sequence>MAKFIYGSYRTFSEAEAAVEDILHRGVASSDVIIAKNSDYVTENTSTTGVEVTSIETINENESWWENFLDFFSDDRYENPSEHYSEYRDLVAEGDVLVLVDEVYLADSSEPGYHGTGYVEGYDPEHHANDGLDENHHIKLHEEQLNVRKEKENLGQVEITKHVVEETKTIEVPVEREEIHITRTNNTDEVADPDAFKEETIVVPISEEKVHVNKNTVVSGEVDIEKTTEVEQKEVSEKVRREIVDVEDDEELIKDDKNQY</sequence>
<feature type="domain" description="DUF2382" evidence="1">
    <location>
        <begin position="138"/>
        <end position="246"/>
    </location>
</feature>
<keyword evidence="3" id="KW-1185">Reference proteome</keyword>
<dbReference type="Pfam" id="PF09557">
    <property type="entry name" value="DUF2382"/>
    <property type="match status" value="1"/>
</dbReference>
<dbReference type="AlphaFoldDB" id="A0A1G7VGP0"/>
<evidence type="ECO:0000313" key="2">
    <source>
        <dbReference type="EMBL" id="SDG58100.1"/>
    </source>
</evidence>
<proteinExistence type="predicted"/>
<protein>
    <submittedName>
        <fullName evidence="2">Conserved domain-containing protein</fullName>
    </submittedName>
</protein>
<dbReference type="OrthoDB" id="2139597at2"/>
<dbReference type="Proteomes" id="UP000199708">
    <property type="component" value="Unassembled WGS sequence"/>
</dbReference>
<organism evidence="2 3">
    <name type="scientific">Facklamia miroungae</name>
    <dbReference type="NCBI Taxonomy" id="120956"/>
    <lineage>
        <taxon>Bacteria</taxon>
        <taxon>Bacillati</taxon>
        <taxon>Bacillota</taxon>
        <taxon>Bacilli</taxon>
        <taxon>Lactobacillales</taxon>
        <taxon>Aerococcaceae</taxon>
        <taxon>Facklamia</taxon>
    </lineage>
</organism>